<dbReference type="PANTHER" id="PTHR21683">
    <property type="entry name" value="COILED-COIL DOMAIN-CONTAINING PROTEIN 42 LIKE-2-LIKE-RELATED"/>
    <property type="match status" value="1"/>
</dbReference>
<dbReference type="RefSeq" id="XP_028854713.1">
    <property type="nucleotide sequence ID" value="XM_028998880.1"/>
</dbReference>
<dbReference type="GeneID" id="114800950"/>
<evidence type="ECO:0000256" key="1">
    <source>
        <dbReference type="ARBA" id="ARBA00023054"/>
    </source>
</evidence>
<dbReference type="GeneTree" id="ENSGT00940000153110"/>
<dbReference type="PANTHER" id="PTHR21683:SF3">
    <property type="entry name" value="CILIA AND FLAGELLA ASSOCIATED PROTEIN 100"/>
    <property type="match status" value="1"/>
</dbReference>
<feature type="coiled-coil region" evidence="2">
    <location>
        <begin position="350"/>
        <end position="416"/>
    </location>
</feature>
<feature type="compositionally biased region" description="Polar residues" evidence="3">
    <location>
        <begin position="242"/>
        <end position="252"/>
    </location>
</feature>
<accession>A0AAY4E375</accession>
<dbReference type="InterPro" id="IPR051147">
    <property type="entry name" value="CFAP_domain-containing"/>
</dbReference>
<organism evidence="5 6">
    <name type="scientific">Denticeps clupeoides</name>
    <name type="common">denticle herring</name>
    <dbReference type="NCBI Taxonomy" id="299321"/>
    <lineage>
        <taxon>Eukaryota</taxon>
        <taxon>Metazoa</taxon>
        <taxon>Chordata</taxon>
        <taxon>Craniata</taxon>
        <taxon>Vertebrata</taxon>
        <taxon>Euteleostomi</taxon>
        <taxon>Actinopterygii</taxon>
        <taxon>Neopterygii</taxon>
        <taxon>Teleostei</taxon>
        <taxon>Clupei</taxon>
        <taxon>Clupeiformes</taxon>
        <taxon>Denticipitoidei</taxon>
        <taxon>Denticipitidae</taxon>
        <taxon>Denticeps</taxon>
    </lineage>
</organism>
<protein>
    <recommendedName>
        <fullName evidence="4">DUF4200 domain-containing protein</fullName>
    </recommendedName>
</protein>
<reference evidence="5 6" key="1">
    <citation type="submission" date="2020-06" db="EMBL/GenBank/DDBJ databases">
        <authorList>
            <consortium name="Wellcome Sanger Institute Data Sharing"/>
        </authorList>
    </citation>
    <scope>NUCLEOTIDE SEQUENCE [LARGE SCALE GENOMIC DNA]</scope>
</reference>
<dbReference type="InterPro" id="IPR025252">
    <property type="entry name" value="DUF4200"/>
</dbReference>
<dbReference type="GO" id="GO:0005856">
    <property type="term" value="C:cytoskeleton"/>
    <property type="evidence" value="ECO:0007669"/>
    <property type="project" value="UniProtKB-ARBA"/>
</dbReference>
<dbReference type="Ensembl" id="ENSDCDT00010062684.1">
    <property type="protein sequence ID" value="ENSDCDP00010052202.1"/>
    <property type="gene ID" value="ENSDCDG00010030571.1"/>
</dbReference>
<evidence type="ECO:0000256" key="2">
    <source>
        <dbReference type="SAM" id="Coils"/>
    </source>
</evidence>
<dbReference type="Pfam" id="PF13863">
    <property type="entry name" value="DUF4200"/>
    <property type="match status" value="1"/>
</dbReference>
<name>A0AAY4E375_9TELE</name>
<proteinExistence type="predicted"/>
<dbReference type="AlphaFoldDB" id="A0AAY4E375"/>
<gene>
    <name evidence="5" type="primary">CFAP100</name>
</gene>
<reference evidence="5" key="3">
    <citation type="submission" date="2025-09" db="UniProtKB">
        <authorList>
            <consortium name="Ensembl"/>
        </authorList>
    </citation>
    <scope>IDENTIFICATION</scope>
</reference>
<evidence type="ECO:0000313" key="6">
    <source>
        <dbReference type="Proteomes" id="UP000694580"/>
    </source>
</evidence>
<sequence length="566" mass="65834">MRRRMATSAENTMESSNSVFEDDITKNPFKIPDDKTIFLIHNKEKERKKLEMQHQHSLRVHEKLTFAGKMKARQVSLRREIQEPQELSKSFSIIKIQDMPEWRAALIQDRSIERESIREYISKKREMFLMEYAMSVKRGQIRQLEEGAEAVERNLMQSEQYLEEDAALFDTFLKENDRTAVEAMKRAEQETKLKLEKLADIKSITAKIVAVKSDISKYEDILKEYASYRDFLMKLSPPEWQENQSSKLQKTSPEAEAKVKHPGKSQEGSRSSEMGRERASASERLQDGEKKMSAVGRELPPVRVPSRHSVKGTTASSKSTAVSVTSNASPEFEGEPDLYFTDPQQVLDLMTELEEQNLSLIQNSREAEEALEEYRSTMAQTQKRMELETEHLRQQIDKMTSAIQREKERAADLELKSRLFNFGRYKSDDQDQMLESLSQKVEEVYCCCVGDSESNLNTLQMLASIESCLGELLESVEKIPKEKILVAERAKERQRRVLLREVKIQQQKQQLEERMKRAQERAQAEVKKTTRRKLMARSQPPVPKLQVKQTTDITDQEREEHQYFFT</sequence>
<feature type="compositionally biased region" description="Basic and acidic residues" evidence="3">
    <location>
        <begin position="273"/>
        <end position="292"/>
    </location>
</feature>
<keyword evidence="1 2" id="KW-0175">Coiled coil</keyword>
<reference evidence="5" key="2">
    <citation type="submission" date="2025-08" db="UniProtKB">
        <authorList>
            <consortium name="Ensembl"/>
        </authorList>
    </citation>
    <scope>IDENTIFICATION</scope>
</reference>
<dbReference type="Proteomes" id="UP000694580">
    <property type="component" value="Chromosome 12"/>
</dbReference>
<feature type="region of interest" description="Disordered" evidence="3">
    <location>
        <begin position="242"/>
        <end position="337"/>
    </location>
</feature>
<evidence type="ECO:0000256" key="3">
    <source>
        <dbReference type="SAM" id="MobiDB-lite"/>
    </source>
</evidence>
<feature type="domain" description="DUF4200" evidence="4">
    <location>
        <begin position="120"/>
        <end position="237"/>
    </location>
</feature>
<keyword evidence="6" id="KW-1185">Reference proteome</keyword>
<evidence type="ECO:0000313" key="5">
    <source>
        <dbReference type="Ensembl" id="ENSDCDP00010052202.1"/>
    </source>
</evidence>
<evidence type="ECO:0000259" key="4">
    <source>
        <dbReference type="Pfam" id="PF13863"/>
    </source>
</evidence>
<feature type="region of interest" description="Disordered" evidence="3">
    <location>
        <begin position="522"/>
        <end position="553"/>
    </location>
</feature>
<feature type="compositionally biased region" description="Low complexity" evidence="3">
    <location>
        <begin position="311"/>
        <end position="329"/>
    </location>
</feature>